<dbReference type="EMBL" id="LGTL01000029">
    <property type="protein sequence ID" value="KPA74405.1"/>
    <property type="molecule type" value="Genomic_DNA"/>
</dbReference>
<proteinExistence type="predicted"/>
<evidence type="ECO:0000313" key="3">
    <source>
        <dbReference type="Proteomes" id="UP000037923"/>
    </source>
</evidence>
<keyword evidence="3" id="KW-1185">Reference proteome</keyword>
<organism evidence="2 3">
    <name type="scientific">Leptomonas pyrrhocoris</name>
    <name type="common">Firebug parasite</name>
    <dbReference type="NCBI Taxonomy" id="157538"/>
    <lineage>
        <taxon>Eukaryota</taxon>
        <taxon>Discoba</taxon>
        <taxon>Euglenozoa</taxon>
        <taxon>Kinetoplastea</taxon>
        <taxon>Metakinetoplastina</taxon>
        <taxon>Trypanosomatida</taxon>
        <taxon>Trypanosomatidae</taxon>
        <taxon>Leishmaniinae</taxon>
        <taxon>Leptomonas</taxon>
    </lineage>
</organism>
<feature type="region of interest" description="Disordered" evidence="1">
    <location>
        <begin position="1"/>
        <end position="20"/>
    </location>
</feature>
<gene>
    <name evidence="2" type="ORF">ABB37_09108</name>
</gene>
<dbReference type="GeneID" id="26909391"/>
<reference evidence="2 3" key="1">
    <citation type="submission" date="2015-07" db="EMBL/GenBank/DDBJ databases">
        <title>High-quality genome of monoxenous trypanosomatid Leptomonas pyrrhocoris.</title>
        <authorList>
            <person name="Flegontov P."/>
            <person name="Butenko A."/>
            <person name="Firsov S."/>
            <person name="Vlcek C."/>
            <person name="Logacheva M.D."/>
            <person name="Field M."/>
            <person name="Filatov D."/>
            <person name="Flegontova O."/>
            <person name="Gerasimov E."/>
            <person name="Jackson A.P."/>
            <person name="Kelly S."/>
            <person name="Opperdoes F."/>
            <person name="O'Reilly A."/>
            <person name="Votypka J."/>
            <person name="Yurchenko V."/>
            <person name="Lukes J."/>
        </authorList>
    </citation>
    <scope>NUCLEOTIDE SEQUENCE [LARGE SCALE GENOMIC DNA]</scope>
    <source>
        <strain evidence="2">H10</strain>
    </source>
</reference>
<accession>A0A0M9FR74</accession>
<comment type="caution">
    <text evidence="2">The sequence shown here is derived from an EMBL/GenBank/DDBJ whole genome shotgun (WGS) entry which is preliminary data.</text>
</comment>
<dbReference type="Proteomes" id="UP000037923">
    <property type="component" value="Unassembled WGS sequence"/>
</dbReference>
<dbReference type="RefSeq" id="XP_015652844.1">
    <property type="nucleotide sequence ID" value="XM_015808391.1"/>
</dbReference>
<sequence length="132" mass="14782">MPLFHRGHHHHQRSSNRRHSFIPRLTASQYAHLPKALPCTNYYGIYPEDAGPTGTVVIKCREEAQMWALVATPVSEEEEAVQLDGGCMAYVTGDPKHPVQYFHFRNSDDDVFGRSTYQQRPSCGSVVSAPPG</sequence>
<name>A0A0M9FR74_LEPPY</name>
<protein>
    <submittedName>
        <fullName evidence="2">Uncharacterized protein</fullName>
    </submittedName>
</protein>
<dbReference type="AlphaFoldDB" id="A0A0M9FR74"/>
<evidence type="ECO:0000313" key="2">
    <source>
        <dbReference type="EMBL" id="KPA74405.1"/>
    </source>
</evidence>
<evidence type="ECO:0000256" key="1">
    <source>
        <dbReference type="SAM" id="MobiDB-lite"/>
    </source>
</evidence>
<dbReference type="VEuPathDB" id="TriTrypDB:LpyrH10_29_0230"/>